<dbReference type="AlphaFoldDB" id="A0A919IRG2"/>
<dbReference type="InterPro" id="IPR018376">
    <property type="entry name" value="Enoyl-CoA_hyd/isom_CS"/>
</dbReference>
<accession>A0A919IRG2</accession>
<comment type="caution">
    <text evidence="4">The sequence shown here is derived from an EMBL/GenBank/DDBJ whole genome shotgun (WGS) entry which is preliminary data.</text>
</comment>
<evidence type="ECO:0008006" key="6">
    <source>
        <dbReference type="Google" id="ProtNLM"/>
    </source>
</evidence>
<reference evidence="4" key="1">
    <citation type="submission" date="2021-01" db="EMBL/GenBank/DDBJ databases">
        <title>Whole genome shotgun sequence of Actinoplanes cyaneus NBRC 14990.</title>
        <authorList>
            <person name="Komaki H."/>
            <person name="Tamura T."/>
        </authorList>
    </citation>
    <scope>NUCLEOTIDE SEQUENCE</scope>
    <source>
        <strain evidence="4">NBRC 14990</strain>
    </source>
</reference>
<dbReference type="InterPro" id="IPR016039">
    <property type="entry name" value="Thiolase-like"/>
</dbReference>
<evidence type="ECO:0000256" key="2">
    <source>
        <dbReference type="RuleBase" id="RU003707"/>
    </source>
</evidence>
<dbReference type="PANTHER" id="PTHR43802">
    <property type="entry name" value="ENOYL-COA HYDRATASE"/>
    <property type="match status" value="1"/>
</dbReference>
<dbReference type="SUPFAM" id="SSF55961">
    <property type="entry name" value="Bet v1-like"/>
    <property type="match status" value="1"/>
</dbReference>
<dbReference type="SUPFAM" id="SSF52096">
    <property type="entry name" value="ClpP/crotonase"/>
    <property type="match status" value="1"/>
</dbReference>
<dbReference type="SUPFAM" id="SSF53901">
    <property type="entry name" value="Thiolase-like"/>
    <property type="match status" value="1"/>
</dbReference>
<proteinExistence type="inferred from homology"/>
<gene>
    <name evidence="4" type="ORF">Acy02nite_69730</name>
</gene>
<dbReference type="InterPro" id="IPR019587">
    <property type="entry name" value="Polyketide_cyclase/dehydratase"/>
</dbReference>
<evidence type="ECO:0000256" key="3">
    <source>
        <dbReference type="SAM" id="MobiDB-lite"/>
    </source>
</evidence>
<dbReference type="PANTHER" id="PTHR43802:SF1">
    <property type="entry name" value="IP11341P-RELATED"/>
    <property type="match status" value="1"/>
</dbReference>
<feature type="region of interest" description="Disordered" evidence="3">
    <location>
        <begin position="269"/>
        <end position="293"/>
    </location>
</feature>
<name>A0A919IRG2_9ACTN</name>
<dbReference type="InterPro" id="IPR029045">
    <property type="entry name" value="ClpP/crotonase-like_dom_sf"/>
</dbReference>
<dbReference type="CDD" id="cd06558">
    <property type="entry name" value="crotonase-like"/>
    <property type="match status" value="1"/>
</dbReference>
<sequence length="838" mass="87462">MAQWLVMHAGWPAEPPGTLVTGARFRQRVTLMGTPVEVRWTVTGVTPDRAIQLDGTGPMGIEVGLYLSLVAEGDTTTVHLGGGVQGGPTDGPVGSMVARSLTDALRNSLRRLARADLTAPPAAPPRRERSGTIIHARTGLEVDPWTPVIVGAGQVTERSTDPENGDPVSLAVRALRRAADDDATVDLTGKADTIGWVASVSWQYPDAGALIAQRLGAAPAQTVQTGLFGGDGPLRLLNDLAAAITRGETSIALIAGAEAAATERAGTRLDWPRQPDGTAPARILGAGREPNNDAETAAGLTSPLHLYALIEAALRRKRGRTPEEHQAAITSLWSRFSRVAATNPYAWLPQARTAAELATPGDGNRPVCAPYTKLLTANLQVNQAAGLILCSAQAAHEAGVPQDRWIFVHAGAHAEDEWFVTERADLASSPAIHAVGRAVLGHAGRTIDEIGHLDLYACFPSAVQIAAEELGVPLDRQLTVTGGLTFAGGPGNNYASHAVATLVPRLRSDPEGFGLATAVGWYLTKHAATVLSARPPGAGFRDIDAGLRLPRPARRVVTGPAERGVLEAYTVTYRRDGTPDTGIVTEILGDGTRVVRTVAPATLAGDPFGGTPLPPPGEPPVLVEWHGSVTVIRLNRPAARNAVDPVTARLLKRAIDAFEADPEARVAVLTGNGPVVCSGTDLPAAARGEDPPAEDRTARPPAKPLIAAVEGAALGAGCELALAADLIVAADDSLFGLPEVRHGPVAADGVLRLARGLPRAIALELVLTGEPMPARRLHDLGLINRVTGPGKAYAQAMDLAVLIASHPAAAVLHAKRIVDRHHGRTGDDANLDLRKAPS</sequence>
<evidence type="ECO:0000313" key="5">
    <source>
        <dbReference type="Proteomes" id="UP000619479"/>
    </source>
</evidence>
<dbReference type="Gene3D" id="3.40.47.10">
    <property type="match status" value="1"/>
</dbReference>
<dbReference type="InterPro" id="IPR001753">
    <property type="entry name" value="Enoyl-CoA_hydra/iso"/>
</dbReference>
<keyword evidence="5" id="KW-1185">Reference proteome</keyword>
<dbReference type="Gene3D" id="3.30.530.20">
    <property type="match status" value="1"/>
</dbReference>
<evidence type="ECO:0000256" key="1">
    <source>
        <dbReference type="ARBA" id="ARBA00005254"/>
    </source>
</evidence>
<comment type="similarity">
    <text evidence="1 2">Belongs to the enoyl-CoA hydratase/isomerase family.</text>
</comment>
<protein>
    <recommendedName>
        <fullName evidence="6">Acetyl-CoA C-acetyltransferase</fullName>
    </recommendedName>
</protein>
<dbReference type="InterPro" id="IPR023393">
    <property type="entry name" value="START-like_dom_sf"/>
</dbReference>
<dbReference type="Pfam" id="PF00378">
    <property type="entry name" value="ECH_1"/>
    <property type="match status" value="1"/>
</dbReference>
<dbReference type="Gene3D" id="3.90.226.10">
    <property type="entry name" value="2-enoyl-CoA Hydratase, Chain A, domain 1"/>
    <property type="match status" value="1"/>
</dbReference>
<evidence type="ECO:0000313" key="4">
    <source>
        <dbReference type="EMBL" id="GID69092.1"/>
    </source>
</evidence>
<dbReference type="GO" id="GO:0016746">
    <property type="term" value="F:acyltransferase activity"/>
    <property type="evidence" value="ECO:0007669"/>
    <property type="project" value="InterPro"/>
</dbReference>
<dbReference type="Proteomes" id="UP000619479">
    <property type="component" value="Unassembled WGS sequence"/>
</dbReference>
<dbReference type="Pfam" id="PF10604">
    <property type="entry name" value="Polyketide_cyc2"/>
    <property type="match status" value="1"/>
</dbReference>
<dbReference type="EMBL" id="BOMH01000058">
    <property type="protein sequence ID" value="GID69092.1"/>
    <property type="molecule type" value="Genomic_DNA"/>
</dbReference>
<dbReference type="PROSITE" id="PS00166">
    <property type="entry name" value="ENOYL_COA_HYDRATASE"/>
    <property type="match status" value="1"/>
</dbReference>
<organism evidence="4 5">
    <name type="scientific">Actinoplanes cyaneus</name>
    <dbReference type="NCBI Taxonomy" id="52696"/>
    <lineage>
        <taxon>Bacteria</taxon>
        <taxon>Bacillati</taxon>
        <taxon>Actinomycetota</taxon>
        <taxon>Actinomycetes</taxon>
        <taxon>Micromonosporales</taxon>
        <taxon>Micromonosporaceae</taxon>
        <taxon>Actinoplanes</taxon>
    </lineage>
</organism>